<sequence>MTFKCDYFSVEQAVSEKQLLNSVWRSGRTRAVHFTLILWLTSGNMSIRATATILLGEKKTGCYPVILRYLAKVVSL</sequence>
<dbReference type="RefSeq" id="WP_200797945.1">
    <property type="nucleotide sequence ID" value="NZ_FQXJ01000014.1"/>
</dbReference>
<reference evidence="2" key="1">
    <citation type="submission" date="2016-11" db="EMBL/GenBank/DDBJ databases">
        <authorList>
            <person name="Varghese N."/>
            <person name="Submissions S."/>
        </authorList>
    </citation>
    <scope>NUCLEOTIDE SEQUENCE [LARGE SCALE GENOMIC DNA]</scope>
    <source>
        <strain evidence="2">DSM 15449</strain>
    </source>
</reference>
<protein>
    <submittedName>
        <fullName evidence="1">Uncharacterized protein</fullName>
    </submittedName>
</protein>
<name>A0A1M5ZSL6_9FIRM</name>
<organism evidence="1 2">
    <name type="scientific">Desulfosporosinus lacus DSM 15449</name>
    <dbReference type="NCBI Taxonomy" id="1121420"/>
    <lineage>
        <taxon>Bacteria</taxon>
        <taxon>Bacillati</taxon>
        <taxon>Bacillota</taxon>
        <taxon>Clostridia</taxon>
        <taxon>Eubacteriales</taxon>
        <taxon>Desulfitobacteriaceae</taxon>
        <taxon>Desulfosporosinus</taxon>
    </lineage>
</organism>
<gene>
    <name evidence="1" type="ORF">SAMN02746098_03632</name>
</gene>
<evidence type="ECO:0000313" key="2">
    <source>
        <dbReference type="Proteomes" id="UP000183954"/>
    </source>
</evidence>
<dbReference type="Proteomes" id="UP000183954">
    <property type="component" value="Unassembled WGS sequence"/>
</dbReference>
<dbReference type="EMBL" id="FQXJ01000014">
    <property type="protein sequence ID" value="SHI27202.1"/>
    <property type="molecule type" value="Genomic_DNA"/>
</dbReference>
<dbReference type="AlphaFoldDB" id="A0A1M5ZSL6"/>
<accession>A0A1M5ZSL6</accession>
<evidence type="ECO:0000313" key="1">
    <source>
        <dbReference type="EMBL" id="SHI27202.1"/>
    </source>
</evidence>
<keyword evidence="2" id="KW-1185">Reference proteome</keyword>
<proteinExistence type="predicted"/>